<evidence type="ECO:0000313" key="1">
    <source>
        <dbReference type="EMBL" id="KAI6647261.1"/>
    </source>
</evidence>
<proteinExistence type="predicted"/>
<reference evidence="1 2" key="1">
    <citation type="journal article" date="2023" name="BMC Biol.">
        <title>The compact genome of the sponge Oopsacas minuta (Hexactinellida) is lacking key metazoan core genes.</title>
        <authorList>
            <person name="Santini S."/>
            <person name="Schenkelaars Q."/>
            <person name="Jourda C."/>
            <person name="Duchesne M."/>
            <person name="Belahbib H."/>
            <person name="Rocher C."/>
            <person name="Selva M."/>
            <person name="Riesgo A."/>
            <person name="Vervoort M."/>
            <person name="Leys S.P."/>
            <person name="Kodjabachian L."/>
            <person name="Le Bivic A."/>
            <person name="Borchiellini C."/>
            <person name="Claverie J.M."/>
            <person name="Renard E."/>
        </authorList>
    </citation>
    <scope>NUCLEOTIDE SEQUENCE [LARGE SCALE GENOMIC DNA]</scope>
    <source>
        <strain evidence="1">SPO-2</strain>
    </source>
</reference>
<protein>
    <submittedName>
        <fullName evidence="1">Uncharacterized protein</fullName>
    </submittedName>
</protein>
<name>A0AAV7JFU6_9METZ</name>
<evidence type="ECO:0000313" key="2">
    <source>
        <dbReference type="Proteomes" id="UP001165289"/>
    </source>
</evidence>
<accession>A0AAV7JFU6</accession>
<organism evidence="1 2">
    <name type="scientific">Oopsacas minuta</name>
    <dbReference type="NCBI Taxonomy" id="111878"/>
    <lineage>
        <taxon>Eukaryota</taxon>
        <taxon>Metazoa</taxon>
        <taxon>Porifera</taxon>
        <taxon>Hexactinellida</taxon>
        <taxon>Hexasterophora</taxon>
        <taxon>Lyssacinosida</taxon>
        <taxon>Leucopsacidae</taxon>
        <taxon>Oopsacas</taxon>
    </lineage>
</organism>
<dbReference type="EMBL" id="JAKMXF010000343">
    <property type="protein sequence ID" value="KAI6647261.1"/>
    <property type="molecule type" value="Genomic_DNA"/>
</dbReference>
<dbReference type="Proteomes" id="UP001165289">
    <property type="component" value="Unassembled WGS sequence"/>
</dbReference>
<comment type="caution">
    <text evidence="1">The sequence shown here is derived from an EMBL/GenBank/DDBJ whole genome shotgun (WGS) entry which is preliminary data.</text>
</comment>
<gene>
    <name evidence="1" type="ORF">LOD99_12258</name>
</gene>
<sequence>MANLILEKGLNWFLLIIGGDSHIDSLQNSVTELKTIWDTLISKNLVNKQQIKLLNTRNENLFGDETTLKLVTPELIISILEGKYPISNDKNPSFVSKLDTVVIFFAGHGKSPLDWTIIPPSCGEYEDLGSWMLFSDFNEAPELFTPSKWGEVQTESRIIVFSLACYSGNLFKQSFVDKNNCLAVCFATQDYPASFDQLMGRGIRHFFEQENVKERKLGDLCDKLQEFLLDNDIILLKKKENLAQTELDYNREIIESKEFAIGELQCYEPRKIPSELWGIFREIDEMKHTINELKIANISSDIISKFDKHIDVLNWRRFDLMRMYKHKPNNRIQICGNIYLLQSVRMDDLFNL</sequence>
<keyword evidence="2" id="KW-1185">Reference proteome</keyword>
<dbReference type="AlphaFoldDB" id="A0AAV7JFU6"/>